<comment type="caution">
    <text evidence="2">The sequence shown here is derived from an EMBL/GenBank/DDBJ whole genome shotgun (WGS) entry which is preliminary data.</text>
</comment>
<sequence length="179" mass="20631">MSPQPPSPTLPPNVPSHEEKAFPPEEIQRCAAAFLEKVGYQVKLDQRILFSQLSIYATRDKYTLIAQVKSTLDQAIEGFRDLCTAKCKLGDEVDYALILGPNYEHKEIEFLAEKGTWLLDIRSQYFMMWHVNPERQTVDNIVGAPRDKLLNDSFNLNLFSTFAFYLNKVIDDRMRRGDI</sequence>
<name>A0A932CMX7_UNCTE</name>
<dbReference type="EMBL" id="JACPRF010000160">
    <property type="protein sequence ID" value="MBI2876248.1"/>
    <property type="molecule type" value="Genomic_DNA"/>
</dbReference>
<evidence type="ECO:0000313" key="2">
    <source>
        <dbReference type="EMBL" id="MBI2876248.1"/>
    </source>
</evidence>
<evidence type="ECO:0000256" key="1">
    <source>
        <dbReference type="SAM" id="MobiDB-lite"/>
    </source>
</evidence>
<dbReference type="Proteomes" id="UP000769766">
    <property type="component" value="Unassembled WGS sequence"/>
</dbReference>
<gene>
    <name evidence="2" type="ORF">HYY20_05145</name>
</gene>
<feature type="compositionally biased region" description="Pro residues" evidence="1">
    <location>
        <begin position="1"/>
        <end position="14"/>
    </location>
</feature>
<reference evidence="2" key="1">
    <citation type="submission" date="2020-07" db="EMBL/GenBank/DDBJ databases">
        <title>Huge and variable diversity of episymbiotic CPR bacteria and DPANN archaea in groundwater ecosystems.</title>
        <authorList>
            <person name="He C.Y."/>
            <person name="Keren R."/>
            <person name="Whittaker M."/>
            <person name="Farag I.F."/>
            <person name="Doudna J."/>
            <person name="Cate J.H.D."/>
            <person name="Banfield J.F."/>
        </authorList>
    </citation>
    <scope>NUCLEOTIDE SEQUENCE</scope>
    <source>
        <strain evidence="2">NC_groundwater_672_Ag_B-0.1um_62_36</strain>
    </source>
</reference>
<accession>A0A932CMX7</accession>
<dbReference type="AlphaFoldDB" id="A0A932CMX7"/>
<proteinExistence type="predicted"/>
<feature type="region of interest" description="Disordered" evidence="1">
    <location>
        <begin position="1"/>
        <end position="20"/>
    </location>
</feature>
<protein>
    <submittedName>
        <fullName evidence="2">Uncharacterized protein</fullName>
    </submittedName>
</protein>
<organism evidence="2 3">
    <name type="scientific">Tectimicrobiota bacterium</name>
    <dbReference type="NCBI Taxonomy" id="2528274"/>
    <lineage>
        <taxon>Bacteria</taxon>
        <taxon>Pseudomonadati</taxon>
        <taxon>Nitrospinota/Tectimicrobiota group</taxon>
        <taxon>Candidatus Tectimicrobiota</taxon>
    </lineage>
</organism>
<evidence type="ECO:0000313" key="3">
    <source>
        <dbReference type="Proteomes" id="UP000769766"/>
    </source>
</evidence>